<evidence type="ECO:0000256" key="1">
    <source>
        <dbReference type="ARBA" id="ARBA00004442"/>
    </source>
</evidence>
<comment type="subcellular location">
    <subcellularLocation>
        <location evidence="1">Cell outer membrane</location>
    </subcellularLocation>
</comment>
<dbReference type="InterPro" id="IPR006664">
    <property type="entry name" value="OMP_bac"/>
</dbReference>
<dbReference type="CDD" id="cd07185">
    <property type="entry name" value="OmpA_C-like"/>
    <property type="match status" value="1"/>
</dbReference>
<dbReference type="OrthoDB" id="1149075at2"/>
<dbReference type="PANTHER" id="PTHR30329:SF21">
    <property type="entry name" value="LIPOPROTEIN YIAD-RELATED"/>
    <property type="match status" value="1"/>
</dbReference>
<dbReference type="PROSITE" id="PS01068">
    <property type="entry name" value="OMPA_1"/>
    <property type="match status" value="1"/>
</dbReference>
<dbReference type="RefSeq" id="WP_007185864.1">
    <property type="nucleotide sequence ID" value="NZ_AKGD01000002.1"/>
</dbReference>
<dbReference type="InterPro" id="IPR036737">
    <property type="entry name" value="OmpA-like_sf"/>
</dbReference>
<keyword evidence="2 4" id="KW-0472">Membrane</keyword>
<dbReference type="InterPro" id="IPR050330">
    <property type="entry name" value="Bact_OuterMem_StrucFunc"/>
</dbReference>
<dbReference type="Pfam" id="PF00691">
    <property type="entry name" value="OmpA"/>
    <property type="match status" value="1"/>
</dbReference>
<dbReference type="AlphaFoldDB" id="I8I054"/>
<dbReference type="PANTHER" id="PTHR30329">
    <property type="entry name" value="STATOR ELEMENT OF FLAGELLAR MOTOR COMPLEX"/>
    <property type="match status" value="1"/>
</dbReference>
<evidence type="ECO:0000259" key="6">
    <source>
        <dbReference type="PROSITE" id="PS51123"/>
    </source>
</evidence>
<proteinExistence type="predicted"/>
<evidence type="ECO:0000256" key="2">
    <source>
        <dbReference type="ARBA" id="ARBA00023136"/>
    </source>
</evidence>
<dbReference type="Proteomes" id="UP000003704">
    <property type="component" value="Unassembled WGS sequence"/>
</dbReference>
<dbReference type="PRINTS" id="PR01021">
    <property type="entry name" value="OMPADOMAIN"/>
</dbReference>
<reference evidence="7 8" key="1">
    <citation type="journal article" date="2012" name="J. Bacteriol.">
        <title>Genome Sequence of n-Alkane-Degrading Hydrocarboniphaga effusa Strain AP103T (ATCC BAA-332T).</title>
        <authorList>
            <person name="Chang H.K."/>
            <person name="Zylstra G.J."/>
            <person name="Chae J.C."/>
        </authorList>
    </citation>
    <scope>NUCLEOTIDE SEQUENCE [LARGE SCALE GENOMIC DNA]</scope>
    <source>
        <strain evidence="7 8">AP103</strain>
    </source>
</reference>
<dbReference type="SUPFAM" id="SSF103088">
    <property type="entry name" value="OmpA-like"/>
    <property type="match status" value="1"/>
</dbReference>
<evidence type="ECO:0000256" key="5">
    <source>
        <dbReference type="SAM" id="SignalP"/>
    </source>
</evidence>
<evidence type="ECO:0000256" key="4">
    <source>
        <dbReference type="PROSITE-ProRule" id="PRU00473"/>
    </source>
</evidence>
<name>I8I054_9GAMM</name>
<evidence type="ECO:0000313" key="8">
    <source>
        <dbReference type="Proteomes" id="UP000003704"/>
    </source>
</evidence>
<keyword evidence="3" id="KW-0998">Cell outer membrane</keyword>
<dbReference type="InterPro" id="IPR006690">
    <property type="entry name" value="OMPA-like_CS"/>
</dbReference>
<sequence length="187" mass="19601">MFEINTHRTLAALLACTVVLVPAHAQTDFGKSSPSVQDIVNGLKDDDAIEGVRTRSLRPGAAAEATSAAVAEPSAPPSISMQIQFDYASDQISGQSKKTMNNLAAALASSDLSSQRFTIVGHTDGRGTAEYNLGLSQRRAASVKAYLVSNGVAPERLKTVGKGFSELANKDNPASAENRRVEIIAGS</sequence>
<keyword evidence="8" id="KW-1185">Reference proteome</keyword>
<gene>
    <name evidence="7" type="ORF">WQQ_29230</name>
</gene>
<comment type="caution">
    <text evidence="7">The sequence shown here is derived from an EMBL/GenBank/DDBJ whole genome shotgun (WGS) entry which is preliminary data.</text>
</comment>
<feature type="signal peptide" evidence="5">
    <location>
        <begin position="1"/>
        <end position="25"/>
    </location>
</feature>
<dbReference type="InterPro" id="IPR006665">
    <property type="entry name" value="OmpA-like"/>
</dbReference>
<evidence type="ECO:0000256" key="3">
    <source>
        <dbReference type="ARBA" id="ARBA00023237"/>
    </source>
</evidence>
<dbReference type="STRING" id="1172194.WQQ_29230"/>
<accession>I8I054</accession>
<dbReference type="GO" id="GO:0009279">
    <property type="term" value="C:cell outer membrane"/>
    <property type="evidence" value="ECO:0007669"/>
    <property type="project" value="UniProtKB-SubCell"/>
</dbReference>
<evidence type="ECO:0000313" key="7">
    <source>
        <dbReference type="EMBL" id="EIT69341.1"/>
    </source>
</evidence>
<feature type="domain" description="OmpA-like" evidence="6">
    <location>
        <begin position="72"/>
        <end position="187"/>
    </location>
</feature>
<dbReference type="Gene3D" id="3.30.1330.60">
    <property type="entry name" value="OmpA-like domain"/>
    <property type="match status" value="1"/>
</dbReference>
<protein>
    <recommendedName>
        <fullName evidence="6">OmpA-like domain-containing protein</fullName>
    </recommendedName>
</protein>
<organism evidence="7 8">
    <name type="scientific">Hydrocarboniphaga effusa AP103</name>
    <dbReference type="NCBI Taxonomy" id="1172194"/>
    <lineage>
        <taxon>Bacteria</taxon>
        <taxon>Pseudomonadati</taxon>
        <taxon>Pseudomonadota</taxon>
        <taxon>Gammaproteobacteria</taxon>
        <taxon>Nevskiales</taxon>
        <taxon>Nevskiaceae</taxon>
        <taxon>Hydrocarboniphaga</taxon>
    </lineage>
</organism>
<keyword evidence="5" id="KW-0732">Signal</keyword>
<dbReference type="EMBL" id="AKGD01000002">
    <property type="protein sequence ID" value="EIT69341.1"/>
    <property type="molecule type" value="Genomic_DNA"/>
</dbReference>
<dbReference type="PROSITE" id="PS51123">
    <property type="entry name" value="OMPA_2"/>
    <property type="match status" value="1"/>
</dbReference>
<feature type="chain" id="PRO_5003713253" description="OmpA-like domain-containing protein" evidence="5">
    <location>
        <begin position="26"/>
        <end position="187"/>
    </location>
</feature>